<reference evidence="10 11" key="1">
    <citation type="submission" date="2021-05" db="EMBL/GenBank/DDBJ databases">
        <title>Genome Assembly of Synthetic Allotetraploid Brassica napus Reveals Homoeologous Exchanges between Subgenomes.</title>
        <authorList>
            <person name="Davis J.T."/>
        </authorList>
    </citation>
    <scope>NUCLEOTIDE SEQUENCE [LARGE SCALE GENOMIC DNA]</scope>
    <source>
        <strain evidence="11">cv. Da-Ae</strain>
        <tissue evidence="10">Seedling</tissue>
    </source>
</reference>
<evidence type="ECO:0000259" key="9">
    <source>
        <dbReference type="PROSITE" id="PS51032"/>
    </source>
</evidence>
<keyword evidence="2" id="KW-0805">Transcription regulation</keyword>
<keyword evidence="4" id="KW-0010">Activator</keyword>
<keyword evidence="11" id="KW-1185">Reference proteome</keyword>
<feature type="domain" description="AP2/ERF" evidence="9">
    <location>
        <begin position="303"/>
        <end position="360"/>
    </location>
</feature>
<dbReference type="SMART" id="SM00380">
    <property type="entry name" value="AP2"/>
    <property type="match status" value="2"/>
</dbReference>
<evidence type="ECO:0000256" key="5">
    <source>
        <dbReference type="ARBA" id="ARBA00023163"/>
    </source>
</evidence>
<comment type="caution">
    <text evidence="10">The sequence shown here is derived from an EMBL/GenBank/DDBJ whole genome shotgun (WGS) entry which is preliminary data.</text>
</comment>
<evidence type="ECO:0000313" key="10">
    <source>
        <dbReference type="EMBL" id="KAH0906248.1"/>
    </source>
</evidence>
<evidence type="ECO:0000256" key="4">
    <source>
        <dbReference type="ARBA" id="ARBA00023159"/>
    </source>
</evidence>
<dbReference type="PANTHER" id="PTHR31839">
    <property type="entry name" value="DEHYDRATION-RESPONSIVE ELEMENT-BINDING PROTEIN 1D"/>
    <property type="match status" value="1"/>
</dbReference>
<dbReference type="InterPro" id="IPR016177">
    <property type="entry name" value="DNA-bd_dom_sf"/>
</dbReference>
<dbReference type="InterPro" id="IPR001471">
    <property type="entry name" value="AP2/ERF_dom"/>
</dbReference>
<sequence>MSNTSDSPTTGNKQMTTFPLASVALPSKTSDHQSPQSSPGSSSSPSPTPRPSHSAGGSSTKRTTTGLSGRHSFFRGIRLRNGKWVSEIREPRKTTRIWLGTYPVPEMAAAAYDVAALALKGPDAVLNFPGLALTYVAPASNSAADIRAAAARAAETKQPDPGGVEKVMEPGQPGREEEEKAMLSSLEFMDEEAMLDMPNLLTEMAEGMLMSPPRMINPTMEDDSPENHEGDSLWKINTLSKIKTLFSFYSMDPFYTSFSDSFLSIPDHRSPVSDSSECSPKLASSCPKKRAGRKKFRETRHPIYRGVRQRNSGKWVCEVREPNKKSRIWLGTFPTVEMAARAHDVAALALRGRSACLNFADSAWRLRIPESTCPKEIQRAAAEAAMAFQNETATTETTMVEAVKPAEETVGQTGGETTEENGVFYMDEEAGFGMPRFLENMAEEMLLPPPELGWNHNDLTGDADVSLWSF</sequence>
<feature type="region of interest" description="Disordered" evidence="8">
    <location>
        <begin position="1"/>
        <end position="72"/>
    </location>
</feature>
<evidence type="ECO:0000256" key="6">
    <source>
        <dbReference type="ARBA" id="ARBA00023242"/>
    </source>
</evidence>
<feature type="domain" description="AP2/ERF" evidence="9">
    <location>
        <begin position="73"/>
        <end position="129"/>
    </location>
</feature>
<feature type="compositionally biased region" description="Low complexity" evidence="8">
    <location>
        <begin position="34"/>
        <end position="45"/>
    </location>
</feature>
<feature type="compositionally biased region" description="Polar residues" evidence="8">
    <location>
        <begin position="1"/>
        <end position="19"/>
    </location>
</feature>
<protein>
    <recommendedName>
        <fullName evidence="9">AP2/ERF domain-containing protein</fullName>
    </recommendedName>
</protein>
<dbReference type="PRINTS" id="PR00367">
    <property type="entry name" value="ETHRSPELEMNT"/>
</dbReference>
<keyword evidence="5" id="KW-0804">Transcription</keyword>
<evidence type="ECO:0000313" key="11">
    <source>
        <dbReference type="Proteomes" id="UP000824890"/>
    </source>
</evidence>
<feature type="compositionally biased region" description="Polar residues" evidence="8">
    <location>
        <begin position="55"/>
        <end position="67"/>
    </location>
</feature>
<dbReference type="Proteomes" id="UP000824890">
    <property type="component" value="Unassembled WGS sequence"/>
</dbReference>
<dbReference type="InterPro" id="IPR045277">
    <property type="entry name" value="DRE1A-I"/>
</dbReference>
<evidence type="ECO:0000256" key="7">
    <source>
        <dbReference type="ARBA" id="ARBA00024343"/>
    </source>
</evidence>
<dbReference type="EMBL" id="JAGKQM010000010">
    <property type="protein sequence ID" value="KAH0906248.1"/>
    <property type="molecule type" value="Genomic_DNA"/>
</dbReference>
<gene>
    <name evidence="10" type="ORF">HID58_038075</name>
</gene>
<organism evidence="10 11">
    <name type="scientific">Brassica napus</name>
    <name type="common">Rape</name>
    <dbReference type="NCBI Taxonomy" id="3708"/>
    <lineage>
        <taxon>Eukaryota</taxon>
        <taxon>Viridiplantae</taxon>
        <taxon>Streptophyta</taxon>
        <taxon>Embryophyta</taxon>
        <taxon>Tracheophyta</taxon>
        <taxon>Spermatophyta</taxon>
        <taxon>Magnoliopsida</taxon>
        <taxon>eudicotyledons</taxon>
        <taxon>Gunneridae</taxon>
        <taxon>Pentapetalae</taxon>
        <taxon>rosids</taxon>
        <taxon>malvids</taxon>
        <taxon>Brassicales</taxon>
        <taxon>Brassicaceae</taxon>
        <taxon>Brassiceae</taxon>
        <taxon>Brassica</taxon>
    </lineage>
</organism>
<feature type="region of interest" description="Disordered" evidence="8">
    <location>
        <begin position="154"/>
        <end position="176"/>
    </location>
</feature>
<proteinExistence type="inferred from homology"/>
<dbReference type="CDD" id="cd00018">
    <property type="entry name" value="AP2"/>
    <property type="match status" value="2"/>
</dbReference>
<evidence type="ECO:0000256" key="2">
    <source>
        <dbReference type="ARBA" id="ARBA00023015"/>
    </source>
</evidence>
<evidence type="ECO:0000256" key="8">
    <source>
        <dbReference type="SAM" id="MobiDB-lite"/>
    </source>
</evidence>
<dbReference type="PANTHER" id="PTHR31839:SF2">
    <property type="entry name" value="DEHYDRATION-RESPONSIVE ELEMENT-BINDING PROTEIN 1D"/>
    <property type="match status" value="1"/>
</dbReference>
<dbReference type="InterPro" id="IPR036955">
    <property type="entry name" value="AP2/ERF_dom_sf"/>
</dbReference>
<accession>A0ABQ8BPF6</accession>
<dbReference type="PROSITE" id="PS51032">
    <property type="entry name" value="AP2_ERF"/>
    <property type="match status" value="2"/>
</dbReference>
<name>A0ABQ8BPF6_BRANA</name>
<keyword evidence="6" id="KW-0539">Nucleus</keyword>
<keyword evidence="3" id="KW-0238">DNA-binding</keyword>
<feature type="region of interest" description="Disordered" evidence="8">
    <location>
        <begin position="269"/>
        <end position="291"/>
    </location>
</feature>
<comment type="subcellular location">
    <subcellularLocation>
        <location evidence="1">Nucleus</location>
    </subcellularLocation>
</comment>
<evidence type="ECO:0000256" key="3">
    <source>
        <dbReference type="ARBA" id="ARBA00023125"/>
    </source>
</evidence>
<dbReference type="Gene3D" id="3.30.730.10">
    <property type="entry name" value="AP2/ERF domain"/>
    <property type="match status" value="2"/>
</dbReference>
<dbReference type="Pfam" id="PF00847">
    <property type="entry name" value="AP2"/>
    <property type="match status" value="2"/>
</dbReference>
<evidence type="ECO:0000256" key="1">
    <source>
        <dbReference type="ARBA" id="ARBA00004123"/>
    </source>
</evidence>
<dbReference type="SUPFAM" id="SSF54171">
    <property type="entry name" value="DNA-binding domain"/>
    <property type="match status" value="2"/>
</dbReference>
<comment type="similarity">
    <text evidence="7">Belongs to the AP2/ERF transcription factor family. ERF subfamily.</text>
</comment>